<reference evidence="1 2" key="1">
    <citation type="journal article" date="2020" name="Phytopathology">
        <title>Genome Sequence Resources of Colletotrichum truncatum, C. plurivorum, C. musicola, and C. sojae: Four Species Pathogenic to Soybean (Glycine max).</title>
        <authorList>
            <person name="Rogerio F."/>
            <person name="Boufleur T.R."/>
            <person name="Ciampi-Guillardi M."/>
            <person name="Sukno S.A."/>
            <person name="Thon M.R."/>
            <person name="Massola Junior N.S."/>
            <person name="Baroncelli R."/>
        </authorList>
    </citation>
    <scope>NUCLEOTIDE SEQUENCE [LARGE SCALE GENOMIC DNA]</scope>
    <source>
        <strain evidence="1 2">CMES1059</strain>
    </source>
</reference>
<keyword evidence="2" id="KW-1185">Reference proteome</keyword>
<proteinExistence type="predicted"/>
<evidence type="ECO:0000313" key="2">
    <source>
        <dbReference type="Proteomes" id="UP000805649"/>
    </source>
</evidence>
<evidence type="ECO:0000313" key="1">
    <source>
        <dbReference type="EMBL" id="KAL0939786.1"/>
    </source>
</evidence>
<dbReference type="Proteomes" id="UP000805649">
    <property type="component" value="Unassembled WGS sequence"/>
</dbReference>
<dbReference type="EMBL" id="VUJX02000003">
    <property type="protein sequence ID" value="KAL0939786.1"/>
    <property type="molecule type" value="Genomic_DNA"/>
</dbReference>
<gene>
    <name evidence="1" type="ORF">CTRU02_206396</name>
</gene>
<accession>A0ACC3Z6R8</accession>
<name>A0ACC3Z6R8_COLTU</name>
<comment type="caution">
    <text evidence="1">The sequence shown here is derived from an EMBL/GenBank/DDBJ whole genome shotgun (WGS) entry which is preliminary data.</text>
</comment>
<sequence length="963" mass="109054">MDPASIIGVVAASLQFLEFGTKIATRAYQIKNSTTGQTKENATILETVNSLDKHVTHLEDRWREHTAKATPSQNEGELQDAVSECREIGSTMQDILHGLANNKSSKPFQSFQHAIQSVMARGDIEKLAARLEVARTRITMATVSCVLDEIHVTNASLAQIHKKADFLVQSRLREEIASDEDPSEDEKDDDPALARFPHAELLGIPAQIKTAWGSIDPDNPLLTALFDELVTKIWKPDWDANFDNHQRDLPSILEPSLDVIRQGIVASLQFHVIDKRENEIVQSAENTFEWIWHNEPPNVDGHPAWSSFPTWLRQDQTKVFWVTGVPGSGKSTLMKYILGHNELRTLLSELRPELPTVVLHYYAWHTGTNEQKSYEGLLRTILAQGLAAVPDIVGVAAKRRWALFRAIQPASLRDFEQLPRKLWELDELEEVLGCFLAELKARKQEIVIFIDGLDEFEAPPTAIVKKIQILGASGGIKICAASRPWREFEKAFDQGPLLRMHDLTKNDISAFIKQELEELQAFKDRQYEISELTEQIRTKARGVFLWVSLVVKQLRLGVDGGRSFAALQQSIDQLPERIQELYSVIWKRIPVAFKTDASKLFQLFKASERSRNMLFMWVAYEGKPASFMFGSKTMRGIKATTRRRLDSHTRGIIQLSHTDDLELLHRTAQEWMLAAWDEICSEAPLFNPHIHLMNAWLVFSWHWGPKSFNNALFHACRAALPAEARTRETISERDAVNDLINSFEAFEETTLQWGNQHYHWRPWLNELEIPNFVSLMGLVGASDYLRKLSQSGRLAKFINSTDSTERLELAWVILDSRLLNSKGEVPQTVLDSKFECVKLYFAGVDDPKALCGAVAAASAMAEGCLRLSGTQSRIDYYNKVIAYVKQWTRDQGLEKQFAAARKARRKLGLDDVPVNGSQAQELDSAEDQHSPYGVAFTAFSNPPTPKKSFLRNRMAKLRGRLSN</sequence>
<protein>
    <submittedName>
        <fullName evidence="1">Uncharacterized protein</fullName>
    </submittedName>
</protein>
<organism evidence="1 2">
    <name type="scientific">Colletotrichum truncatum</name>
    <name type="common">Anthracnose fungus</name>
    <name type="synonym">Colletotrichum capsici</name>
    <dbReference type="NCBI Taxonomy" id="5467"/>
    <lineage>
        <taxon>Eukaryota</taxon>
        <taxon>Fungi</taxon>
        <taxon>Dikarya</taxon>
        <taxon>Ascomycota</taxon>
        <taxon>Pezizomycotina</taxon>
        <taxon>Sordariomycetes</taxon>
        <taxon>Hypocreomycetidae</taxon>
        <taxon>Glomerellales</taxon>
        <taxon>Glomerellaceae</taxon>
        <taxon>Colletotrichum</taxon>
        <taxon>Colletotrichum truncatum species complex</taxon>
    </lineage>
</organism>